<feature type="signal peptide" evidence="1">
    <location>
        <begin position="1"/>
        <end position="20"/>
    </location>
</feature>
<comment type="caution">
    <text evidence="2">The sequence shown here is derived from an EMBL/GenBank/DDBJ whole genome shotgun (WGS) entry which is preliminary data.</text>
</comment>
<protein>
    <submittedName>
        <fullName evidence="2">Uncharacterized protein</fullName>
    </submittedName>
</protein>
<reference evidence="2" key="1">
    <citation type="submission" date="2022-07" db="EMBL/GenBank/DDBJ databases">
        <title>Phylogenomic reconstructions and comparative analyses of Kickxellomycotina fungi.</title>
        <authorList>
            <person name="Reynolds N.K."/>
            <person name="Stajich J.E."/>
            <person name="Barry K."/>
            <person name="Grigoriev I.V."/>
            <person name="Crous P."/>
            <person name="Smith M.E."/>
        </authorList>
    </citation>
    <scope>NUCLEOTIDE SEQUENCE</scope>
    <source>
        <strain evidence="2">RSA 1196</strain>
    </source>
</reference>
<dbReference type="EMBL" id="JANBPY010000813">
    <property type="protein sequence ID" value="KAJ1963520.1"/>
    <property type="molecule type" value="Genomic_DNA"/>
</dbReference>
<keyword evidence="1" id="KW-0732">Signal</keyword>
<evidence type="ECO:0000313" key="3">
    <source>
        <dbReference type="Proteomes" id="UP001150925"/>
    </source>
</evidence>
<proteinExistence type="predicted"/>
<keyword evidence="3" id="KW-1185">Reference proteome</keyword>
<evidence type="ECO:0000313" key="2">
    <source>
        <dbReference type="EMBL" id="KAJ1963520.1"/>
    </source>
</evidence>
<accession>A0A9W8E7A1</accession>
<organism evidence="2 3">
    <name type="scientific">Dispira parvispora</name>
    <dbReference type="NCBI Taxonomy" id="1520584"/>
    <lineage>
        <taxon>Eukaryota</taxon>
        <taxon>Fungi</taxon>
        <taxon>Fungi incertae sedis</taxon>
        <taxon>Zoopagomycota</taxon>
        <taxon>Kickxellomycotina</taxon>
        <taxon>Dimargaritomycetes</taxon>
        <taxon>Dimargaritales</taxon>
        <taxon>Dimargaritaceae</taxon>
        <taxon>Dispira</taxon>
    </lineage>
</organism>
<gene>
    <name evidence="2" type="ORF">IWQ62_003185</name>
</gene>
<evidence type="ECO:0000256" key="1">
    <source>
        <dbReference type="SAM" id="SignalP"/>
    </source>
</evidence>
<name>A0A9W8E7A1_9FUNG</name>
<dbReference type="AlphaFoldDB" id="A0A9W8E7A1"/>
<sequence>MKVSILGFGTLVYFLTFATGVPIGNAAFCKEVGQRMTPGELQPTETLSFQDEQFARLPSLPQDSAPIAPFRMYDTEYEQDPIFKFTEQHFVKLEPDFSKDNIKRQWVDIESLPDKDLLNFSPIMFLLRQKRFSEAWMLITGLHDRLGNVDFLVAAKRTLGVVAKAYPMYFDIPVNLVVTADTDFAEIVFNANLEVAIRHHITPNFYAALLYTRDYAAISGLANVLRADDKDGDPQGVCMLFYNAVSKFPGFNEEKAYELLTSMDTEGNSPWTSTSDVERKMEWISDNLYYLEWFQNKTLEFESSRMLYANFTIEG</sequence>
<feature type="chain" id="PRO_5040994988" evidence="1">
    <location>
        <begin position="21"/>
        <end position="315"/>
    </location>
</feature>
<dbReference type="Proteomes" id="UP001150925">
    <property type="component" value="Unassembled WGS sequence"/>
</dbReference>